<dbReference type="EMBL" id="CM056741">
    <property type="protein sequence ID" value="KAJ8685631.1"/>
    <property type="molecule type" value="Genomic_DNA"/>
</dbReference>
<sequence length="139" mass="15938">MDEGTKRYYSTSSGDGASISKKIRIEDDSDYDIQEKNSMQFDSPDGYTDTKDDMESSCELEELQQFSPFVERYASDDETTSGSTAKDLRYLIELNEQGLIVDFNLNDYNEREECTEVDSSNPVDVIERSLDNMINIFSR</sequence>
<proteinExistence type="predicted"/>
<name>A0ACC2PS34_9HYME</name>
<organism evidence="1 2">
    <name type="scientific">Eretmocerus hayati</name>
    <dbReference type="NCBI Taxonomy" id="131215"/>
    <lineage>
        <taxon>Eukaryota</taxon>
        <taxon>Metazoa</taxon>
        <taxon>Ecdysozoa</taxon>
        <taxon>Arthropoda</taxon>
        <taxon>Hexapoda</taxon>
        <taxon>Insecta</taxon>
        <taxon>Pterygota</taxon>
        <taxon>Neoptera</taxon>
        <taxon>Endopterygota</taxon>
        <taxon>Hymenoptera</taxon>
        <taxon>Apocrita</taxon>
        <taxon>Proctotrupomorpha</taxon>
        <taxon>Chalcidoidea</taxon>
        <taxon>Aphelinidae</taxon>
        <taxon>Aphelininae</taxon>
        <taxon>Eretmocerus</taxon>
    </lineage>
</organism>
<protein>
    <submittedName>
        <fullName evidence="1">Uncharacterized protein</fullName>
    </submittedName>
</protein>
<reference evidence="1" key="1">
    <citation type="submission" date="2023-04" db="EMBL/GenBank/DDBJ databases">
        <title>A chromosome-level genome assembly of the parasitoid wasp Eretmocerus hayati.</title>
        <authorList>
            <person name="Zhong Y."/>
            <person name="Liu S."/>
            <person name="Liu Y."/>
        </authorList>
    </citation>
    <scope>NUCLEOTIDE SEQUENCE</scope>
    <source>
        <strain evidence="1">ZJU_SS_LIU_2023</strain>
    </source>
</reference>
<dbReference type="Proteomes" id="UP001239111">
    <property type="component" value="Chromosome 1"/>
</dbReference>
<evidence type="ECO:0000313" key="1">
    <source>
        <dbReference type="EMBL" id="KAJ8685631.1"/>
    </source>
</evidence>
<gene>
    <name evidence="1" type="ORF">QAD02_021424</name>
</gene>
<accession>A0ACC2PS34</accession>
<comment type="caution">
    <text evidence="1">The sequence shown here is derived from an EMBL/GenBank/DDBJ whole genome shotgun (WGS) entry which is preliminary data.</text>
</comment>
<evidence type="ECO:0000313" key="2">
    <source>
        <dbReference type="Proteomes" id="UP001239111"/>
    </source>
</evidence>
<keyword evidence="2" id="KW-1185">Reference proteome</keyword>